<name>A0A0V1CZ09_TRIBR</name>
<proteinExistence type="predicted"/>
<organism evidence="1 2">
    <name type="scientific">Trichinella britovi</name>
    <name type="common">Parasitic roundworm</name>
    <dbReference type="NCBI Taxonomy" id="45882"/>
    <lineage>
        <taxon>Eukaryota</taxon>
        <taxon>Metazoa</taxon>
        <taxon>Ecdysozoa</taxon>
        <taxon>Nematoda</taxon>
        <taxon>Enoplea</taxon>
        <taxon>Dorylaimia</taxon>
        <taxon>Trichinellida</taxon>
        <taxon>Trichinellidae</taxon>
        <taxon>Trichinella</taxon>
    </lineage>
</organism>
<dbReference type="Proteomes" id="UP000054653">
    <property type="component" value="Unassembled WGS sequence"/>
</dbReference>
<dbReference type="EMBL" id="JYDI01000070">
    <property type="protein sequence ID" value="KRY54438.1"/>
    <property type="molecule type" value="Genomic_DNA"/>
</dbReference>
<accession>A0A0V1CZ09</accession>
<sequence length="209" mass="23594">MPLLRNKKFLTQLNNFWPPILNSFTLLYFEQKDLISVLFCSYANRQTLELHMKKRLQICEIFFPYSFVCSDSPCSSICNGPLPRAGSSAPSVGLLTRSSLFGDGPVLTGALTFRSVSRFPDGMATTKQQTMDIYFIRQSETRVDDDVNTSTLLATCQPRCKQPLPYSSSDLHLCIRYERSDQSVSIVLFSKDDRNIATKRPAALKLRSA</sequence>
<evidence type="ECO:0000313" key="2">
    <source>
        <dbReference type="Proteomes" id="UP000054653"/>
    </source>
</evidence>
<evidence type="ECO:0000313" key="1">
    <source>
        <dbReference type="EMBL" id="KRY54438.1"/>
    </source>
</evidence>
<keyword evidence="2" id="KW-1185">Reference proteome</keyword>
<comment type="caution">
    <text evidence="1">The sequence shown here is derived from an EMBL/GenBank/DDBJ whole genome shotgun (WGS) entry which is preliminary data.</text>
</comment>
<gene>
    <name evidence="1" type="ORF">T03_16819</name>
</gene>
<protein>
    <submittedName>
        <fullName evidence="1">Uncharacterized protein</fullName>
    </submittedName>
</protein>
<dbReference type="AlphaFoldDB" id="A0A0V1CZ09"/>
<reference evidence="1 2" key="1">
    <citation type="submission" date="2015-01" db="EMBL/GenBank/DDBJ databases">
        <title>Evolution of Trichinella species and genotypes.</title>
        <authorList>
            <person name="Korhonen P.K."/>
            <person name="Edoardo P."/>
            <person name="Giuseppe L.R."/>
            <person name="Gasser R.B."/>
        </authorList>
    </citation>
    <scope>NUCLEOTIDE SEQUENCE [LARGE SCALE GENOMIC DNA]</scope>
    <source>
        <strain evidence="1">ISS120</strain>
    </source>
</reference>